<evidence type="ECO:0000313" key="1">
    <source>
        <dbReference type="EMBL" id="SCU81453.1"/>
    </source>
</evidence>
<reference evidence="1" key="1">
    <citation type="submission" date="2016-09" db="EMBL/GenBank/DDBJ databases">
        <authorList>
            <person name="Capua I."/>
            <person name="De Benedictis P."/>
            <person name="Joannis T."/>
            <person name="Lombin L.H."/>
            <person name="Cattoli G."/>
        </authorList>
    </citation>
    <scope>NUCLEOTIDE SEQUENCE</scope>
    <source>
        <strain evidence="1">B9</strain>
    </source>
</reference>
<dbReference type="AlphaFoldDB" id="A0A1K0IX83"/>
<sequence>MNLQFRNTAFWEIIVGRGVQRLLSFHSVPHLERSDRRCALTFA</sequence>
<protein>
    <submittedName>
        <fullName evidence="1">Uncharacterized protein</fullName>
    </submittedName>
</protein>
<accession>A0A1K0IX83</accession>
<name>A0A1K0IX83_CUPNE</name>
<dbReference type="EMBL" id="FMSH01000344">
    <property type="protein sequence ID" value="SCU81453.1"/>
    <property type="molecule type" value="Genomic_DNA"/>
</dbReference>
<gene>
    <name evidence="1" type="ORF">CNECB9_4080001</name>
</gene>
<organism evidence="1">
    <name type="scientific">Cupriavidus necator</name>
    <name type="common">Alcaligenes eutrophus</name>
    <name type="synonym">Ralstonia eutropha</name>
    <dbReference type="NCBI Taxonomy" id="106590"/>
    <lineage>
        <taxon>Bacteria</taxon>
        <taxon>Pseudomonadati</taxon>
        <taxon>Pseudomonadota</taxon>
        <taxon>Betaproteobacteria</taxon>
        <taxon>Burkholderiales</taxon>
        <taxon>Burkholderiaceae</taxon>
        <taxon>Cupriavidus</taxon>
    </lineage>
</organism>
<proteinExistence type="predicted"/>